<accession>A0ACB8I7Q0</accession>
<dbReference type="EMBL" id="CM039178">
    <property type="protein sequence ID" value="KAH9683010.1"/>
    <property type="molecule type" value="Genomic_DNA"/>
</dbReference>
<sequence length="290" mass="32733">MEALSKVALAYYNSGTDEERRLFNLFFLSMDQDGNRRVSYREFSNFMSLEAHDDNMRTRDFFNQLDIDRSGGLDFKEVLTLYYILKSGRPICGQCKIFITNEYFTCMSCFEPQTAAYSICLECFCDKGRHDHNHGRSHFVDNFSLLESLRKKPLPNHQRSRSESSSHVAIARNNANIPAEGMSIFRSISTQGIATSQPDHSGSPSIFRSIRTQGIATSQPDHSGSPSIFRSIRTQGTATSQPEHSERPLIFRSIRTPTSRPDHSESPSNLTVIPYNSNTPAVGRVSLTKL</sequence>
<keyword evidence="2" id="KW-1185">Reference proteome</keyword>
<evidence type="ECO:0000313" key="1">
    <source>
        <dbReference type="EMBL" id="KAH9683010.1"/>
    </source>
</evidence>
<protein>
    <submittedName>
        <fullName evidence="1">Calcium-binding EF-hand family protein</fullName>
    </submittedName>
</protein>
<gene>
    <name evidence="1" type="ORF">KPL71_027548</name>
</gene>
<dbReference type="Proteomes" id="UP000829398">
    <property type="component" value="Chromosome 9"/>
</dbReference>
<name>A0ACB8I7Q0_CITSI</name>
<proteinExistence type="predicted"/>
<comment type="caution">
    <text evidence="1">The sequence shown here is derived from an EMBL/GenBank/DDBJ whole genome shotgun (WGS) entry which is preliminary data.</text>
</comment>
<reference evidence="2" key="1">
    <citation type="journal article" date="2023" name="Hortic. Res.">
        <title>A chromosome-level phased genome enabling allele-level studies in sweet orange: a case study on citrus Huanglongbing tolerance.</title>
        <authorList>
            <person name="Wu B."/>
            <person name="Yu Q."/>
            <person name="Deng Z."/>
            <person name="Duan Y."/>
            <person name="Luo F."/>
            <person name="Gmitter F. Jr."/>
        </authorList>
    </citation>
    <scope>NUCLEOTIDE SEQUENCE [LARGE SCALE GENOMIC DNA]</scope>
    <source>
        <strain evidence="2">cv. Valencia</strain>
    </source>
</reference>
<organism evidence="1 2">
    <name type="scientific">Citrus sinensis</name>
    <name type="common">Sweet orange</name>
    <name type="synonym">Citrus aurantium var. sinensis</name>
    <dbReference type="NCBI Taxonomy" id="2711"/>
    <lineage>
        <taxon>Eukaryota</taxon>
        <taxon>Viridiplantae</taxon>
        <taxon>Streptophyta</taxon>
        <taxon>Embryophyta</taxon>
        <taxon>Tracheophyta</taxon>
        <taxon>Spermatophyta</taxon>
        <taxon>Magnoliopsida</taxon>
        <taxon>eudicotyledons</taxon>
        <taxon>Gunneridae</taxon>
        <taxon>Pentapetalae</taxon>
        <taxon>rosids</taxon>
        <taxon>malvids</taxon>
        <taxon>Sapindales</taxon>
        <taxon>Rutaceae</taxon>
        <taxon>Aurantioideae</taxon>
        <taxon>Citrus</taxon>
    </lineage>
</organism>
<evidence type="ECO:0000313" key="2">
    <source>
        <dbReference type="Proteomes" id="UP000829398"/>
    </source>
</evidence>